<feature type="region of interest" description="Disordered" evidence="1">
    <location>
        <begin position="156"/>
        <end position="273"/>
    </location>
</feature>
<evidence type="ECO:0000313" key="4">
    <source>
        <dbReference type="Proteomes" id="UP000886653"/>
    </source>
</evidence>
<evidence type="ECO:0008006" key="5">
    <source>
        <dbReference type="Google" id="ProtNLM"/>
    </source>
</evidence>
<evidence type="ECO:0000256" key="2">
    <source>
        <dbReference type="SAM" id="SignalP"/>
    </source>
</evidence>
<dbReference type="Proteomes" id="UP000886653">
    <property type="component" value="Unassembled WGS sequence"/>
</dbReference>
<feature type="chain" id="PRO_5040335687" description="Secreted protein" evidence="2">
    <location>
        <begin position="25"/>
        <end position="314"/>
    </location>
</feature>
<feature type="compositionally biased region" description="Basic residues" evidence="1">
    <location>
        <begin position="257"/>
        <end position="267"/>
    </location>
</feature>
<name>A0A9P6NHH3_9BASI</name>
<dbReference type="EMBL" id="MU167313">
    <property type="protein sequence ID" value="KAG0143686.1"/>
    <property type="molecule type" value="Genomic_DNA"/>
</dbReference>
<keyword evidence="4" id="KW-1185">Reference proteome</keyword>
<gene>
    <name evidence="3" type="ORF">CROQUDRAFT_672829</name>
</gene>
<proteinExistence type="predicted"/>
<organism evidence="3 4">
    <name type="scientific">Cronartium quercuum f. sp. fusiforme G11</name>
    <dbReference type="NCBI Taxonomy" id="708437"/>
    <lineage>
        <taxon>Eukaryota</taxon>
        <taxon>Fungi</taxon>
        <taxon>Dikarya</taxon>
        <taxon>Basidiomycota</taxon>
        <taxon>Pucciniomycotina</taxon>
        <taxon>Pucciniomycetes</taxon>
        <taxon>Pucciniales</taxon>
        <taxon>Coleosporiaceae</taxon>
        <taxon>Cronartium</taxon>
    </lineage>
</organism>
<keyword evidence="2" id="KW-0732">Signal</keyword>
<protein>
    <recommendedName>
        <fullName evidence="5">Secreted protein</fullName>
    </recommendedName>
</protein>
<feature type="compositionally biased region" description="Polar residues" evidence="1">
    <location>
        <begin position="191"/>
        <end position="201"/>
    </location>
</feature>
<evidence type="ECO:0000313" key="3">
    <source>
        <dbReference type="EMBL" id="KAG0143686.1"/>
    </source>
</evidence>
<evidence type="ECO:0000256" key="1">
    <source>
        <dbReference type="SAM" id="MobiDB-lite"/>
    </source>
</evidence>
<sequence>MITTILKKIIFITVFLTIAKTISAGGGVCCPGDKICSGCWMCEGSTLRNCWDVATAMPSKCEAKTDLQEKASCYCKAFAAIAKCWGAGTCCTEYAPTLAAATNLCNLATYPSDQMKSWELEHAISEGHRVATAIWNNNSGVDVPFCTASIQPYAGTTSTTPSGGSAPPPSSTQPKYTPPSKTKPEGAAHPVTTQVIHLNTSSKKDEQPTVQDYSKFEEDEIRKEKKLEREKEKSAYQKHQKHKNKHHSTTQSGKKACQTKHRNRKRATASYTTLDSSIGDARKLSKRNLCGIDYHGVAYPEQVPQTVQKAFDEL</sequence>
<dbReference type="AlphaFoldDB" id="A0A9P6NHH3"/>
<feature type="compositionally biased region" description="Basic and acidic residues" evidence="1">
    <location>
        <begin position="214"/>
        <end position="235"/>
    </location>
</feature>
<reference evidence="3" key="1">
    <citation type="submission" date="2013-11" db="EMBL/GenBank/DDBJ databases">
        <title>Genome sequence of the fusiform rust pathogen reveals effectors for host alternation and coevolution with pine.</title>
        <authorList>
            <consortium name="DOE Joint Genome Institute"/>
            <person name="Smith K."/>
            <person name="Pendleton A."/>
            <person name="Kubisiak T."/>
            <person name="Anderson C."/>
            <person name="Salamov A."/>
            <person name="Aerts A."/>
            <person name="Riley R."/>
            <person name="Clum A."/>
            <person name="Lindquist E."/>
            <person name="Ence D."/>
            <person name="Campbell M."/>
            <person name="Kronenberg Z."/>
            <person name="Feau N."/>
            <person name="Dhillon B."/>
            <person name="Hamelin R."/>
            <person name="Burleigh J."/>
            <person name="Smith J."/>
            <person name="Yandell M."/>
            <person name="Nelson C."/>
            <person name="Grigoriev I."/>
            <person name="Davis J."/>
        </authorList>
    </citation>
    <scope>NUCLEOTIDE SEQUENCE</scope>
    <source>
        <strain evidence="3">G11</strain>
    </source>
</reference>
<comment type="caution">
    <text evidence="3">The sequence shown here is derived from an EMBL/GenBank/DDBJ whole genome shotgun (WGS) entry which is preliminary data.</text>
</comment>
<accession>A0A9P6NHH3</accession>
<feature type="signal peptide" evidence="2">
    <location>
        <begin position="1"/>
        <end position="24"/>
    </location>
</feature>
<feature type="compositionally biased region" description="Low complexity" evidence="1">
    <location>
        <begin position="156"/>
        <end position="165"/>
    </location>
</feature>
<feature type="compositionally biased region" description="Basic residues" evidence="1">
    <location>
        <begin position="236"/>
        <end position="248"/>
    </location>
</feature>
<dbReference type="OrthoDB" id="2505917at2759"/>